<dbReference type="KEGG" id="phet:94288719"/>
<proteinExistence type="predicted"/>
<dbReference type="PANTHER" id="PTHR11373:SF4">
    <property type="entry name" value="DEOXYNUCLEOSIDE TRIPHOSPHATE TRIPHOSPHOHYDROLASE SAMHD1"/>
    <property type="match status" value="1"/>
</dbReference>
<dbReference type="InterPro" id="IPR050135">
    <property type="entry name" value="dGTPase-like"/>
</dbReference>
<dbReference type="GO" id="GO:0005634">
    <property type="term" value="C:nucleus"/>
    <property type="evidence" value="ECO:0007669"/>
    <property type="project" value="TreeGrafter"/>
</dbReference>
<dbReference type="InterPro" id="IPR003607">
    <property type="entry name" value="HD/PDEase_dom"/>
</dbReference>
<evidence type="ECO:0000259" key="2">
    <source>
        <dbReference type="SMART" id="SM00471"/>
    </source>
</evidence>
<dbReference type="FunFam" id="1.10.3210.10:FF:000039">
    <property type="entry name" value="Protein CBG02420"/>
    <property type="match status" value="1"/>
</dbReference>
<feature type="region of interest" description="Disordered" evidence="1">
    <location>
        <begin position="569"/>
        <end position="666"/>
    </location>
</feature>
<reference evidence="3 4" key="1">
    <citation type="submission" date="2021-02" db="EMBL/GenBank/DDBJ databases">
        <title>Porcisia hertigi Genome sequencing and assembly.</title>
        <authorList>
            <person name="Almutairi H."/>
            <person name="Gatherer D."/>
        </authorList>
    </citation>
    <scope>NUCLEOTIDE SEQUENCE [LARGE SCALE GENOMIC DNA]</scope>
    <source>
        <strain evidence="3 4">C119</strain>
    </source>
</reference>
<dbReference type="Gene3D" id="1.10.3210.10">
    <property type="entry name" value="Hypothetical protein af1432"/>
    <property type="match status" value="1"/>
</dbReference>
<dbReference type="GeneID" id="94288719"/>
<organism evidence="3 4">
    <name type="scientific">Porcisia hertigi</name>
    <dbReference type="NCBI Taxonomy" id="2761500"/>
    <lineage>
        <taxon>Eukaryota</taxon>
        <taxon>Discoba</taxon>
        <taxon>Euglenozoa</taxon>
        <taxon>Kinetoplastea</taxon>
        <taxon>Metakinetoplastina</taxon>
        <taxon>Trypanosomatida</taxon>
        <taxon>Trypanosomatidae</taxon>
        <taxon>Leishmaniinae</taxon>
        <taxon>Porcisia</taxon>
    </lineage>
</organism>
<dbReference type="Proteomes" id="UP000674318">
    <property type="component" value="Chromosome 32"/>
</dbReference>
<dbReference type="OrthoDB" id="9991235at2759"/>
<comment type="caution">
    <text evidence="3">The sequence shown here is derived from an EMBL/GenBank/DDBJ whole genome shotgun (WGS) entry which is preliminary data.</text>
</comment>
<keyword evidence="4" id="KW-1185">Reference proteome</keyword>
<dbReference type="RefSeq" id="XP_067754799.1">
    <property type="nucleotide sequence ID" value="XM_067898642.1"/>
</dbReference>
<name>A0A836IFA1_9TRYP</name>
<accession>A0A836IFA1</accession>
<dbReference type="AlphaFoldDB" id="A0A836IFA1"/>
<dbReference type="GO" id="GO:0006203">
    <property type="term" value="P:dGTP catabolic process"/>
    <property type="evidence" value="ECO:0007669"/>
    <property type="project" value="TreeGrafter"/>
</dbReference>
<dbReference type="PANTHER" id="PTHR11373">
    <property type="entry name" value="DEOXYNUCLEOSIDE TRIPHOSPHATE TRIPHOSPHOHYDROLASE"/>
    <property type="match status" value="1"/>
</dbReference>
<evidence type="ECO:0000313" key="4">
    <source>
        <dbReference type="Proteomes" id="UP000674318"/>
    </source>
</evidence>
<feature type="domain" description="HD/PDEase" evidence="2">
    <location>
        <begin position="71"/>
        <end position="248"/>
    </location>
</feature>
<gene>
    <name evidence="3" type="ORF">JKF63_02618</name>
</gene>
<feature type="compositionally biased region" description="Basic and acidic residues" evidence="1">
    <location>
        <begin position="620"/>
        <end position="630"/>
    </location>
</feature>
<sequence>MPPHLRARAESVQQEELLMMVPPKRPMSIYDALHGQIEFSYVIRILIDTPIVQRLRNLKQLGNTFYIYPGATHSRFEHSLGVCYLGMEFYRCIVDNHEKESRDFGVPEILGMTREELWRNMHCIGIAGLCHDLGHGPLSHLFESFVRSSALSWESELHNWSHEKASIMLLRKLWSEKEEELTKLGFTGADLEYVMLLIRGLAPGEPWPDNVGRGKWARFTTEIVANKRNGLDVDKLDYIQRDSLACLSRQTFISTQRLFQGARVVVNGRGETSIGYPDKLDGYIEEIFRQRAQMYREVYQHRVCKVIDLMTLDALRAVGDVLKVHNDKGGTMPLRSCVLDADFYVHTGDWIVSAILYGSSKEMIGAMDNSVLSQSLLKKFEEARHILQRIVNRQLYTTIGLYRHSEQTWSNAADMNSQERFNPEVKPEDMIKELNADLAERNPGLKTKLEQWQRQHNDLPAIQILEVEITQTAGDMNKRQPPVKATYFYNPRQSTHCIVEPHSSCNRTTSLNGSMAPVTSLVVVCRMLLAPKDKEFLHTSFAFVAQRLGETEASCFSLTPKSQLGLGVVSSQHDASGEQHDNAATPGRLTGAAEGISPLVDRSSPPSRRFRMDPSTLFSRRGDFEARVEGAKPNSLELVTPAGHRQARDTSQRGDEDEETNILGLN</sequence>
<protein>
    <recommendedName>
        <fullName evidence="2">HD/PDEase domain-containing protein</fullName>
    </recommendedName>
</protein>
<dbReference type="CDD" id="cd00077">
    <property type="entry name" value="HDc"/>
    <property type="match status" value="1"/>
</dbReference>
<dbReference type="EMBL" id="JAFJZO010000032">
    <property type="protein sequence ID" value="KAG5496316.1"/>
    <property type="molecule type" value="Genomic_DNA"/>
</dbReference>
<dbReference type="GO" id="GO:0008832">
    <property type="term" value="F:dGTPase activity"/>
    <property type="evidence" value="ECO:0007669"/>
    <property type="project" value="TreeGrafter"/>
</dbReference>
<evidence type="ECO:0000256" key="1">
    <source>
        <dbReference type="SAM" id="MobiDB-lite"/>
    </source>
</evidence>
<evidence type="ECO:0000313" key="3">
    <source>
        <dbReference type="EMBL" id="KAG5496316.1"/>
    </source>
</evidence>
<dbReference type="SMART" id="SM00471">
    <property type="entry name" value="HDc"/>
    <property type="match status" value="1"/>
</dbReference>
<dbReference type="SUPFAM" id="SSF109604">
    <property type="entry name" value="HD-domain/PDEase-like"/>
    <property type="match status" value="1"/>
</dbReference>